<dbReference type="Gene3D" id="1.20.58.60">
    <property type="match status" value="1"/>
</dbReference>
<sequence length="1909" mass="214956">MIKKKEIMDYHHEVQQQCDRCRFVILLPRMFIFKYLLELNWNFNTTCLDLNKNVFFCFSTCNICVFYIMYKLLEEEKKEHVKNAGDILNWVSKINKTLSKEGGSQDTAEKKQFSEPQISSEEILTKQEEMTDAVQTLQLLLAKHGDRMTEEERSEIEAQIKALQESQSVLSREYQRQQQEAQDLVEKLVEQKVDKIISGTIDETTGTVHSIYHSVLEGLIDYETGIQLFEMQLIVSGLVCPYTKTCFDAEEAKNHRLIDAQIQIRLQEIADAKVIISTHSSSEFPVISAIEQGLISETVAIKVISTLLSCGCLQVPTTGEQLNVNKLFQRNMISPLMFTKLLERQKTGKDLIDPISAEKVTLAELFQRTVIDKTTGMRFLPVSAEEKGKVTLKSGRRVNVLRAAHEGVLEREVMYRLLGAQLLSGGIIDPDFGKRLTLEESREQGIIDQATICGILTQQIQNGGIICPSTKKYLTVDEAVQCNLISHSSALMVLEAQRGFIGLIWPDTSEIFPISTSLQQGMVSKELAEKILSNRQKIAGLYIPETSEIVRLDVAAQLGVIENNTAAVLSSLELQDKMPNIDVLEPTCKPKWMPCYDSQTSQLNENSENKLEEPLMHNPEHTKQLFISYLMINSYIDANTGERLLLFDGDLDEAASMLLESEQIVRSSIEQNREPTDVCETDHTLKVIDVDDNINNICMDNNTTLLKSNFEELVNKEHGTVQIEPQSLDNVDKEAQVIICQQFEQTEPDDKFREPDSCWFPKSDGENEEIIMYPAKGIQENKTDVQPREQNNHSADYNCDQEPFQEDYKEITCEKLVLSKICHFEDELENKDPSIQEQISSSDTVDQLFSLVDDCNKSEQEAQQFQGSCFNDNVPLPYAGHDIFSDLLREEEEYSDYSNDSEIKTHRYLGSSSDSEISVGDDDSEFDVSNVFETLKTWKTIGGDSIEEKTPTQSDTSSDDETFYYSDNDIESTDMVHERQFLETITEEDSECNSCVEDQAVDHKVVLPPKETNSVHVEEDVLESIKLNSCKDNISHSPHNVSFVIRDEEIDDESTESFFSETDVECFVTDETNSEEDYHATEEHSDFCVEAKEINEAPSQFNFNTQCKDVDVQTNNRINGNSCSVNICDNTCSPNILSESQDPLDDFINANTLETKNIDSSVSITKPQSQGKSTCANQYFKHMEENGKQNPRCLQTSDTCSSAKLGSQHPQTEDNGICSEMQAALNHSEGDRASAKQTTEPVQTQVYSDCADILQESLSTKGAGTCTKLVNGTRLPDDGSVNSDFYNGPLPDNTCVKCDTKHIEIEHELNNECLQPEVSSVCAEHGTEHPQIENNQIFSQDTLCQTVHFSKEQMDGQYFNMDSSKSASSTLVVSQKETEKHIVNLELHGQKISDLPESKLIQKETGESANYASLEPINDTEIYKITDMLEKNEDVTKWKENATQYSVKSPIHIDNLSAIFDSSITKTHSDDLEPNAAKSVPGSVKPYKAPRPDTENTVVSGSLTTYLKSYAEMIQTEESSDEHTYSSKEPFGGLLEQNCLVDEKNASIIVPKDNSSVLLGNEKISVHLENSAKNSEGADEVPLQRDGSEPIEHICKDFNTPTTCESKIQTNDKPYDNSFVEQQVQELNHPKLISSQLDQIFHIPPDNEKSNKLEELIISINKGLFPSESDCQSSQYVDFPKQNLEPTNSVTQDCKYRQAENEVKGSVLEEVNEINSMDAKPETLNVPNTPEIKQTVENHSIDETTVKVKLFGQTLRKHLIVVQDQKLHLENLPLIGDSLETLKLQLEQLESFESRLAAFSVTLKEDVQLAEQFSLSMPNDIPGAHLKELSDNLMKTFSAVCEMSSDRAKQIAYAVDTEMTKLIETHQGLFNRLQVLSDWLSSKSEPMGFSLNTNDVDALKKTLQCLKVQ</sequence>
<dbReference type="InterPro" id="IPR035915">
    <property type="entry name" value="Plakin_repeat_sf"/>
</dbReference>
<protein>
    <recommendedName>
        <fullName evidence="7">Dystonin</fullName>
    </recommendedName>
</protein>
<dbReference type="SUPFAM" id="SSF46966">
    <property type="entry name" value="Spectrin repeat"/>
    <property type="match status" value="1"/>
</dbReference>
<dbReference type="SUPFAM" id="SSF75399">
    <property type="entry name" value="Plakin repeat"/>
    <property type="match status" value="2"/>
</dbReference>
<evidence type="ECO:0008006" key="7">
    <source>
        <dbReference type="Google" id="ProtNLM"/>
    </source>
</evidence>
<feature type="region of interest" description="Disordered" evidence="4">
    <location>
        <begin position="1470"/>
        <end position="1497"/>
    </location>
</feature>
<dbReference type="Proteomes" id="UP000228934">
    <property type="component" value="Unassembled WGS sequence"/>
</dbReference>
<gene>
    <name evidence="5" type="ORF">AB205_0203350</name>
</gene>
<proteinExistence type="predicted"/>
<evidence type="ECO:0000256" key="4">
    <source>
        <dbReference type="SAM" id="MobiDB-lite"/>
    </source>
</evidence>
<dbReference type="GO" id="GO:0005882">
    <property type="term" value="C:intermediate filament"/>
    <property type="evidence" value="ECO:0007669"/>
    <property type="project" value="TreeGrafter"/>
</dbReference>
<dbReference type="PANTHER" id="PTHR23169">
    <property type="entry name" value="ENVOPLAKIN"/>
    <property type="match status" value="1"/>
</dbReference>
<dbReference type="GO" id="GO:0042060">
    <property type="term" value="P:wound healing"/>
    <property type="evidence" value="ECO:0007669"/>
    <property type="project" value="TreeGrafter"/>
</dbReference>
<feature type="region of interest" description="Disordered" evidence="4">
    <location>
        <begin position="945"/>
        <end position="965"/>
    </location>
</feature>
<dbReference type="Gene3D" id="3.90.1290.10">
    <property type="entry name" value="Plakin repeat"/>
    <property type="match status" value="3"/>
</dbReference>
<reference evidence="6" key="1">
    <citation type="journal article" date="2017" name="Nat. Commun.">
        <title>The North American bullfrog draft genome provides insight into hormonal regulation of long noncoding RNA.</title>
        <authorList>
            <person name="Hammond S.A."/>
            <person name="Warren R.L."/>
            <person name="Vandervalk B.P."/>
            <person name="Kucuk E."/>
            <person name="Khan H."/>
            <person name="Gibb E.A."/>
            <person name="Pandoh P."/>
            <person name="Kirk H."/>
            <person name="Zhao Y."/>
            <person name="Jones M."/>
            <person name="Mungall A.J."/>
            <person name="Coope R."/>
            <person name="Pleasance S."/>
            <person name="Moore R.A."/>
            <person name="Holt R.A."/>
            <person name="Round J.M."/>
            <person name="Ohora S."/>
            <person name="Walle B.V."/>
            <person name="Veldhoen N."/>
            <person name="Helbing C.C."/>
            <person name="Birol I."/>
        </authorList>
    </citation>
    <scope>NUCLEOTIDE SEQUENCE [LARGE SCALE GENOMIC DNA]</scope>
</reference>
<dbReference type="PANTHER" id="PTHR23169:SF23">
    <property type="entry name" value="SHORT STOP, ISOFORM H"/>
    <property type="match status" value="1"/>
</dbReference>
<evidence type="ECO:0000313" key="6">
    <source>
        <dbReference type="Proteomes" id="UP000228934"/>
    </source>
</evidence>
<organism evidence="5 6">
    <name type="scientific">Aquarana catesbeiana</name>
    <name type="common">American bullfrog</name>
    <name type="synonym">Rana catesbeiana</name>
    <dbReference type="NCBI Taxonomy" id="8400"/>
    <lineage>
        <taxon>Eukaryota</taxon>
        <taxon>Metazoa</taxon>
        <taxon>Chordata</taxon>
        <taxon>Craniata</taxon>
        <taxon>Vertebrata</taxon>
        <taxon>Euteleostomi</taxon>
        <taxon>Amphibia</taxon>
        <taxon>Batrachia</taxon>
        <taxon>Anura</taxon>
        <taxon>Neobatrachia</taxon>
        <taxon>Ranoidea</taxon>
        <taxon>Ranidae</taxon>
        <taxon>Aquarana</taxon>
    </lineage>
</organism>
<dbReference type="GO" id="GO:0016020">
    <property type="term" value="C:membrane"/>
    <property type="evidence" value="ECO:0007669"/>
    <property type="project" value="TreeGrafter"/>
</dbReference>
<evidence type="ECO:0000256" key="1">
    <source>
        <dbReference type="ARBA" id="ARBA00022553"/>
    </source>
</evidence>
<name>A0A2G9S9B1_AQUCT</name>
<dbReference type="GO" id="GO:0005198">
    <property type="term" value="F:structural molecule activity"/>
    <property type="evidence" value="ECO:0007669"/>
    <property type="project" value="TreeGrafter"/>
</dbReference>
<feature type="coiled-coil region" evidence="3">
    <location>
        <begin position="146"/>
        <end position="194"/>
    </location>
</feature>
<evidence type="ECO:0000313" key="5">
    <source>
        <dbReference type="EMBL" id="PIO36675.1"/>
    </source>
</evidence>
<dbReference type="GO" id="GO:0045104">
    <property type="term" value="P:intermediate filament cytoskeleton organization"/>
    <property type="evidence" value="ECO:0007669"/>
    <property type="project" value="InterPro"/>
</dbReference>
<dbReference type="InterPro" id="IPR001101">
    <property type="entry name" value="Plectin_repeat"/>
</dbReference>
<dbReference type="OrthoDB" id="18740at2759"/>
<keyword evidence="2" id="KW-0677">Repeat</keyword>
<dbReference type="InterPro" id="IPR043197">
    <property type="entry name" value="Plakin"/>
</dbReference>
<keyword evidence="3" id="KW-0175">Coiled coil</keyword>
<evidence type="ECO:0000256" key="2">
    <source>
        <dbReference type="ARBA" id="ARBA00022737"/>
    </source>
</evidence>
<dbReference type="Pfam" id="PF00681">
    <property type="entry name" value="Plectin"/>
    <property type="match status" value="3"/>
</dbReference>
<dbReference type="GO" id="GO:0005737">
    <property type="term" value="C:cytoplasm"/>
    <property type="evidence" value="ECO:0007669"/>
    <property type="project" value="TreeGrafter"/>
</dbReference>
<dbReference type="EMBL" id="KV926193">
    <property type="protein sequence ID" value="PIO36675.1"/>
    <property type="molecule type" value="Genomic_DNA"/>
</dbReference>
<keyword evidence="6" id="KW-1185">Reference proteome</keyword>
<dbReference type="FunFam" id="3.90.1290.10:FF:000042">
    <property type="entry name" value="Dystonin"/>
    <property type="match status" value="1"/>
</dbReference>
<dbReference type="SMART" id="SM00250">
    <property type="entry name" value="PLEC"/>
    <property type="match status" value="8"/>
</dbReference>
<evidence type="ECO:0000256" key="3">
    <source>
        <dbReference type="SAM" id="Coils"/>
    </source>
</evidence>
<keyword evidence="1" id="KW-0597">Phosphoprotein</keyword>
<accession>A0A2G9S9B1</accession>